<keyword evidence="2 8" id="KW-0547">Nucleotide-binding</keyword>
<dbReference type="Gene3D" id="1.20.58.530">
    <property type="match status" value="1"/>
</dbReference>
<feature type="coiled-coil region" evidence="9">
    <location>
        <begin position="1158"/>
        <end position="1263"/>
    </location>
</feature>
<keyword evidence="4 9" id="KW-0175">Coiled coil</keyword>
<keyword evidence="6 8" id="KW-0505">Motor protein</keyword>
<dbReference type="GO" id="GO:0016459">
    <property type="term" value="C:myosin complex"/>
    <property type="evidence" value="ECO:0007669"/>
    <property type="project" value="UniProtKB-KW"/>
</dbReference>
<dbReference type="SMART" id="SM00242">
    <property type="entry name" value="MYSc"/>
    <property type="match status" value="1"/>
</dbReference>
<dbReference type="PANTHER" id="PTHR13140:SF857">
    <property type="entry name" value="MYOSIN-11"/>
    <property type="match status" value="1"/>
</dbReference>
<dbReference type="FunFam" id="1.20.5.370:FF:000010">
    <property type="entry name" value="Myosin heavy chain, isoform G"/>
    <property type="match status" value="1"/>
</dbReference>
<evidence type="ECO:0000256" key="6">
    <source>
        <dbReference type="ARBA" id="ARBA00023175"/>
    </source>
</evidence>
<dbReference type="GO" id="GO:0006936">
    <property type="term" value="P:muscle contraction"/>
    <property type="evidence" value="ECO:0007669"/>
    <property type="project" value="UniProtKB-ARBA"/>
</dbReference>
<dbReference type="GO" id="GO:0031033">
    <property type="term" value="P:myosin filament organization"/>
    <property type="evidence" value="ECO:0007669"/>
    <property type="project" value="UniProtKB-ARBA"/>
</dbReference>
<dbReference type="FunFam" id="1.20.5.370:FF:000008">
    <property type="entry name" value="Myosin heavy chain"/>
    <property type="match status" value="1"/>
</dbReference>
<evidence type="ECO:0000259" key="11">
    <source>
        <dbReference type="PROSITE" id="PS51844"/>
    </source>
</evidence>
<gene>
    <name evidence="12" type="ORF">MNOR_LOCUS3440</name>
</gene>
<dbReference type="SUPFAM" id="SSF50084">
    <property type="entry name" value="Myosin S1 fragment, N-terminal domain"/>
    <property type="match status" value="1"/>
</dbReference>
<dbReference type="GO" id="GO:0045214">
    <property type="term" value="P:sarcomere organization"/>
    <property type="evidence" value="ECO:0007669"/>
    <property type="project" value="UniProtKB-ARBA"/>
</dbReference>
<comment type="caution">
    <text evidence="12">The sequence shown here is derived from an EMBL/GenBank/DDBJ whole genome shotgun (WGS) entry which is preliminary data.</text>
</comment>
<dbReference type="Gene3D" id="1.20.5.340">
    <property type="match status" value="3"/>
</dbReference>
<evidence type="ECO:0000256" key="1">
    <source>
        <dbReference type="ARBA" id="ARBA00008314"/>
    </source>
</evidence>
<dbReference type="GO" id="GO:0042802">
    <property type="term" value="F:identical protein binding"/>
    <property type="evidence" value="ECO:0007669"/>
    <property type="project" value="UniProtKB-ARBA"/>
</dbReference>
<dbReference type="Gene3D" id="2.30.30.360">
    <property type="entry name" value="Myosin S1 fragment, N-terminal"/>
    <property type="match status" value="1"/>
</dbReference>
<feature type="binding site" evidence="8">
    <location>
        <begin position="180"/>
        <end position="187"/>
    </location>
    <ligand>
        <name>ATP</name>
        <dbReference type="ChEBI" id="CHEBI:30616"/>
    </ligand>
</feature>
<keyword evidence="13" id="KW-1185">Reference proteome</keyword>
<dbReference type="InterPro" id="IPR036961">
    <property type="entry name" value="Kinesin_motor_dom_sf"/>
</dbReference>
<feature type="coiled-coil region" evidence="9">
    <location>
        <begin position="1693"/>
        <end position="1882"/>
    </location>
</feature>
<dbReference type="SUPFAM" id="SSF90257">
    <property type="entry name" value="Myosin rod fragments"/>
    <property type="match status" value="5"/>
</dbReference>
<dbReference type="PANTHER" id="PTHR13140">
    <property type="entry name" value="MYOSIN"/>
    <property type="match status" value="1"/>
</dbReference>
<dbReference type="PROSITE" id="PS51456">
    <property type="entry name" value="MYOSIN_MOTOR"/>
    <property type="match status" value="1"/>
</dbReference>
<feature type="coiled-coil region" evidence="9">
    <location>
        <begin position="836"/>
        <end position="863"/>
    </location>
</feature>
<comment type="similarity">
    <text evidence="1 8">Belongs to the TRAFAC class myosin-kinesin ATPase superfamily. Myosin family.</text>
</comment>
<evidence type="ECO:0000256" key="2">
    <source>
        <dbReference type="ARBA" id="ARBA00022741"/>
    </source>
</evidence>
<dbReference type="GO" id="GO:0007015">
    <property type="term" value="P:actin filament organization"/>
    <property type="evidence" value="ECO:0007669"/>
    <property type="project" value="TreeGrafter"/>
</dbReference>
<keyword evidence="7 8" id="KW-0009">Actin-binding</keyword>
<feature type="domain" description="Myosin N-terminal SH3-like" evidence="11">
    <location>
        <begin position="35"/>
        <end position="83"/>
    </location>
</feature>
<feature type="coiled-coil region" evidence="9">
    <location>
        <begin position="1482"/>
        <end position="1565"/>
    </location>
</feature>
<evidence type="ECO:0000313" key="13">
    <source>
        <dbReference type="Proteomes" id="UP001497623"/>
    </source>
</evidence>
<dbReference type="Proteomes" id="UP001497623">
    <property type="component" value="Unassembled WGS sequence"/>
</dbReference>
<feature type="coiled-coil region" evidence="9">
    <location>
        <begin position="1327"/>
        <end position="1439"/>
    </location>
</feature>
<evidence type="ECO:0000259" key="10">
    <source>
        <dbReference type="PROSITE" id="PS51456"/>
    </source>
</evidence>
<evidence type="ECO:0000256" key="8">
    <source>
        <dbReference type="PROSITE-ProRule" id="PRU00782"/>
    </source>
</evidence>
<dbReference type="FunFam" id="1.20.58.530:FF:000001">
    <property type="entry name" value="Myosin heavy chain"/>
    <property type="match status" value="1"/>
</dbReference>
<evidence type="ECO:0000313" key="12">
    <source>
        <dbReference type="EMBL" id="CAL4063540.1"/>
    </source>
</evidence>
<dbReference type="GO" id="GO:0030017">
    <property type="term" value="C:sarcomere"/>
    <property type="evidence" value="ECO:0007669"/>
    <property type="project" value="UniProtKB-ARBA"/>
</dbReference>
<dbReference type="Pfam" id="PF00063">
    <property type="entry name" value="Myosin_head"/>
    <property type="match status" value="1"/>
</dbReference>
<dbReference type="Pfam" id="PF01576">
    <property type="entry name" value="Myosin_tail_1"/>
    <property type="match status" value="1"/>
</dbReference>
<dbReference type="FunFam" id="1.20.5.370:FF:000001">
    <property type="entry name" value="Myosin heavy chain"/>
    <property type="match status" value="1"/>
</dbReference>
<dbReference type="Gene3D" id="1.20.120.720">
    <property type="entry name" value="Myosin VI head, motor domain, U50 subdomain"/>
    <property type="match status" value="1"/>
</dbReference>
<dbReference type="GO" id="GO:0016020">
    <property type="term" value="C:membrane"/>
    <property type="evidence" value="ECO:0007669"/>
    <property type="project" value="TreeGrafter"/>
</dbReference>
<dbReference type="EMBL" id="CAXKWB010001169">
    <property type="protein sequence ID" value="CAL4063540.1"/>
    <property type="molecule type" value="Genomic_DNA"/>
</dbReference>
<dbReference type="Pfam" id="PF02736">
    <property type="entry name" value="Myosin_N"/>
    <property type="match status" value="1"/>
</dbReference>
<proteinExistence type="inferred from homology"/>
<evidence type="ECO:0000256" key="5">
    <source>
        <dbReference type="ARBA" id="ARBA00023123"/>
    </source>
</evidence>
<accession>A0AAV2PQJ3</accession>
<dbReference type="FunFam" id="3.40.850.10:FF:000101">
    <property type="entry name" value="Slow myosin heavy chain 2"/>
    <property type="match status" value="1"/>
</dbReference>
<dbReference type="GO" id="GO:0048731">
    <property type="term" value="P:system development"/>
    <property type="evidence" value="ECO:0007669"/>
    <property type="project" value="UniProtKB-ARBA"/>
</dbReference>
<evidence type="ECO:0000256" key="3">
    <source>
        <dbReference type="ARBA" id="ARBA00022840"/>
    </source>
</evidence>
<feature type="domain" description="Myosin motor" evidence="10">
    <location>
        <begin position="87"/>
        <end position="772"/>
    </location>
</feature>
<keyword evidence="5 8" id="KW-0518">Myosin</keyword>
<dbReference type="Gene3D" id="1.20.5.4820">
    <property type="match status" value="1"/>
</dbReference>
<dbReference type="Gene3D" id="1.20.5.370">
    <property type="match status" value="3"/>
</dbReference>
<dbReference type="InterPro" id="IPR014751">
    <property type="entry name" value="XRCC4-like_C"/>
</dbReference>
<evidence type="ECO:0000256" key="9">
    <source>
        <dbReference type="SAM" id="Coils"/>
    </source>
</evidence>
<dbReference type="FunFam" id="1.10.10.820:FF:000001">
    <property type="entry name" value="Myosin heavy chain"/>
    <property type="match status" value="1"/>
</dbReference>
<dbReference type="Gene3D" id="3.40.850.10">
    <property type="entry name" value="Kinesin motor domain"/>
    <property type="match status" value="1"/>
</dbReference>
<dbReference type="GO" id="GO:0000146">
    <property type="term" value="F:microfilament motor activity"/>
    <property type="evidence" value="ECO:0007669"/>
    <property type="project" value="TreeGrafter"/>
</dbReference>
<dbReference type="FunFam" id="1.20.5.370:FF:000009">
    <property type="entry name" value="Myosin heavy chain, isoform G"/>
    <property type="match status" value="1"/>
</dbReference>
<dbReference type="Gene3D" id="1.10.10.820">
    <property type="match status" value="1"/>
</dbReference>
<dbReference type="FunFam" id="1.20.120.720:FF:000001">
    <property type="entry name" value="Myosin heavy chain, muscle"/>
    <property type="match status" value="1"/>
</dbReference>
<dbReference type="InterPro" id="IPR002928">
    <property type="entry name" value="Myosin_tail"/>
</dbReference>
<protein>
    <recommendedName>
        <fullName evidence="14">Myosin heavy chain</fullName>
    </recommendedName>
</protein>
<dbReference type="PROSITE" id="PS50096">
    <property type="entry name" value="IQ"/>
    <property type="match status" value="1"/>
</dbReference>
<dbReference type="CDD" id="cd01377">
    <property type="entry name" value="MYSc_class_II"/>
    <property type="match status" value="1"/>
</dbReference>
<dbReference type="InterPro" id="IPR001609">
    <property type="entry name" value="Myosin_head_motor_dom-like"/>
</dbReference>
<feature type="coiled-coil region" evidence="9">
    <location>
        <begin position="903"/>
        <end position="1129"/>
    </location>
</feature>
<sequence length="1902" mass="217189">MPGHVKKNEGPDPDPSPWLFVTREQKVKDMAKPYDAKADCWVTDPEEGFAMGKIKGTKGNMVSVEVRGSTKEFKQDAVKQVNPPKYEKCEDMSNLTFLNDPSVFYNLKTRYQAQLIYTYSGLFCIAVNPYKRFPIYTDRACAIYTGKRRTEVPPHLFAISDGGYQNMMTLKENQSILITGESGAGKTENTKKVISYFAFVGCTGDKPKPGEEKKSLEDQIVSTNPVLEAFGNAKTTRNDNSSRFGKFIRIHFQSSGKLAGADIENYLLEKARVVDQASAERSYHIFYNIMSDYVPTLKKMCHLSDDIYDYKWQSKGKVTVESIDDKEDMEFAHIAFNTLMFSDEERDNIYRITATTMHLCNLKFKQRGREEQAEPDEEYTEHGNIIADLLGVDAEWMYTNFCKPKIKVGAEIVTKGQNVEKTTDNVAALAKGLFDRLFNFLVVKCNQTLETGLKRQHFIGVLDIAGFEIFDFNGFEQISINFTNEKLQQFFNHHMFVLEQEEYKKEGIQWAFVDFGMDLQACITLFEMKMGIWSILEEESMFPKATDKTFNEKLVCNHEGKSKPFLKPKGNAHFGIQHYAGVVNYNITGWLEKNKDPLNDTVIDQLKKGSNALVVVLFANHPGQSEPEDKKGGKKKSGGFKTVCSAYRDQLNSLMNVLHSTHPHFIRCIVPNTVKTPGKVETGLIMHQLTCNGVLEGIRICQIGLPNRVTYADFMLRYKILGAEIFNTIPDKKKAVTACFEKIGIVAEKYRVGNTKVFFRAGVLGEVEEIRDDTLGLMVSLLQAACRGYKSRIGYKKLKTQRVNLIVVQRNLKKYMQIRTWLWYGFWKDLKPKLNVGRERQMLEDLANAAEKAEKNVVVANEKNVKFGAENEILMAQKNELLNALEGSKGGIGDFMEKEAKALAQKAEVEAQLNDQIKRLEEEEEAKQALQSAVRKAEGEVGNVQKDFEDMEMRLQQAAADKETKDAQLKGLAEEINHQEELISKVNKEKKHLQECNQKTGEDYQCLEDKANHLNRLKGKLEQNLDELEDSLEREKKLRNDVEKSKRKVEGDMKLTQEAVADLERNQKELENTLARKDNELAAIASKIDDEALGTARTGKQAKELLARIDELEDDLKAESANRAKAEKCKQMLARDLEEVGDRLDEAGGATASQVELNKKRESELAKLRRDLEENSLQHEAVLSQLRKKHNDGVNEMSEQIDYLNKMKARIEKEKDVLKHEGDNAKGAMDDLTRDKAASEKITKTVQAQVNEVQSKLDEAQRTLGDFDVQKRKLSTENGELLRQLEECDCQINQMSKLTIQLGNQLDDIKRTADDENKERSILLGKYRNLEHDLDGLSEQLNEEAEAKVDLHRQLSRANAEAQMYRAKYETEGIARAEELEAARLKLQARLEEAEQTIEQLHFKNTNLEKVKARIAQEYDAMHMECERAQNSAAAAEKRQKNFEKCITEWKSKVDGLVHDVDASQQEGRTYSTELFRIKACYDESLEHLDTVRRENKNLSEEIRDLMDQIGEGGRNIHEISKTAKKLEIEKEELQCALEEAETALEAEENKVLKGQLELSQVRQEIDRRIHEKDEEFENTRKVHQRAIESLQTSLEAEAKAKAEALRLKKKLESDINELEISIDHSNKANSDLQKTIKKVHIEIKDLQDRAMEEEHLASEYREQLGMAERRANALHGELEESRTLLEQSDRGRRQAEADLADVHEQLQTLSNQNNSLSLTKRKIEGELHTMQADLDDMLNEAKNSEDKAKKAMVDAARLADELRAEQDHAHASETAKKSLEAQVKDLTLRLEETESGVLKTTKKNIGKLEGRVRELETQFDDEARRHADAQKNLRKAERRIKELSFQSEEDKKNHERMQDLVDKLQQKIKTYKRQIDEAEEIAAMNLAKYRKAQGELENQAC</sequence>
<evidence type="ECO:0000256" key="7">
    <source>
        <dbReference type="ARBA" id="ARBA00023203"/>
    </source>
</evidence>
<keyword evidence="3 8" id="KW-0067">ATP-binding</keyword>
<feature type="coiled-coil region" evidence="9">
    <location>
        <begin position="1595"/>
        <end position="1664"/>
    </location>
</feature>
<dbReference type="GO" id="GO:0005524">
    <property type="term" value="F:ATP binding"/>
    <property type="evidence" value="ECO:0007669"/>
    <property type="project" value="UniProtKB-UniRule"/>
</dbReference>
<evidence type="ECO:0000256" key="4">
    <source>
        <dbReference type="ARBA" id="ARBA00023054"/>
    </source>
</evidence>
<dbReference type="PROSITE" id="PS51844">
    <property type="entry name" value="SH3_LIKE"/>
    <property type="match status" value="1"/>
</dbReference>
<dbReference type="GO" id="GO:0051015">
    <property type="term" value="F:actin filament binding"/>
    <property type="evidence" value="ECO:0007669"/>
    <property type="project" value="InterPro"/>
</dbReference>
<organism evidence="12 13">
    <name type="scientific">Meganyctiphanes norvegica</name>
    <name type="common">Northern krill</name>
    <name type="synonym">Thysanopoda norvegica</name>
    <dbReference type="NCBI Taxonomy" id="48144"/>
    <lineage>
        <taxon>Eukaryota</taxon>
        <taxon>Metazoa</taxon>
        <taxon>Ecdysozoa</taxon>
        <taxon>Arthropoda</taxon>
        <taxon>Crustacea</taxon>
        <taxon>Multicrustacea</taxon>
        <taxon>Malacostraca</taxon>
        <taxon>Eumalacostraca</taxon>
        <taxon>Eucarida</taxon>
        <taxon>Euphausiacea</taxon>
        <taxon>Euphausiidae</taxon>
        <taxon>Meganyctiphanes</taxon>
    </lineage>
</organism>
<dbReference type="GO" id="GO:0060972">
    <property type="term" value="P:left/right pattern formation"/>
    <property type="evidence" value="ECO:0007669"/>
    <property type="project" value="UniProtKB-ARBA"/>
</dbReference>
<dbReference type="InterPro" id="IPR004009">
    <property type="entry name" value="SH3_Myosin"/>
</dbReference>
<dbReference type="SUPFAM" id="SSF52540">
    <property type="entry name" value="P-loop containing nucleoside triphosphate hydrolases"/>
    <property type="match status" value="1"/>
</dbReference>
<dbReference type="PRINTS" id="PR00193">
    <property type="entry name" value="MYOSINHEAVY"/>
</dbReference>
<dbReference type="InterPro" id="IPR027417">
    <property type="entry name" value="P-loop_NTPase"/>
</dbReference>
<dbReference type="InterPro" id="IPR008989">
    <property type="entry name" value="Myosin_S1_N"/>
</dbReference>
<evidence type="ECO:0008006" key="14">
    <source>
        <dbReference type="Google" id="ProtNLM"/>
    </source>
</evidence>
<reference evidence="12 13" key="1">
    <citation type="submission" date="2024-05" db="EMBL/GenBank/DDBJ databases">
        <authorList>
            <person name="Wallberg A."/>
        </authorList>
    </citation>
    <scope>NUCLEOTIDE SEQUENCE [LARGE SCALE GENOMIC DNA]</scope>
</reference>
<name>A0AAV2PQJ3_MEGNR</name>
<feature type="region of interest" description="Actin-binding" evidence="8">
    <location>
        <begin position="651"/>
        <end position="673"/>
    </location>
</feature>